<dbReference type="Proteomes" id="UP000261540">
    <property type="component" value="Unplaced"/>
</dbReference>
<name>A0A3B3RCY7_9TELE</name>
<sequence length="112" mass="12406">GIYKRLTQNISQKMTRLAQRGEGFLDVIQVLHSLLQPAKHNLSVGSDLGVRQDGIGAVQVPKATEISPGPGVHDKAPGKNKMHLKQIHGNIKSLHLPNNYECWLSDNYFTIK</sequence>
<reference evidence="1" key="2">
    <citation type="submission" date="2025-09" db="UniProtKB">
        <authorList>
            <consortium name="Ensembl"/>
        </authorList>
    </citation>
    <scope>IDENTIFICATION</scope>
</reference>
<evidence type="ECO:0000313" key="1">
    <source>
        <dbReference type="Ensembl" id="ENSPKIP00000016204.1"/>
    </source>
</evidence>
<dbReference type="AlphaFoldDB" id="A0A3B3RCY7"/>
<dbReference type="Ensembl" id="ENSPKIT00000040687.1">
    <property type="protein sequence ID" value="ENSPKIP00000016204.1"/>
    <property type="gene ID" value="ENSPKIG00000002631.1"/>
</dbReference>
<reference evidence="1" key="1">
    <citation type="submission" date="2025-08" db="UniProtKB">
        <authorList>
            <consortium name="Ensembl"/>
        </authorList>
    </citation>
    <scope>IDENTIFICATION</scope>
</reference>
<keyword evidence="2" id="KW-1185">Reference proteome</keyword>
<proteinExistence type="predicted"/>
<evidence type="ECO:0000313" key="2">
    <source>
        <dbReference type="Proteomes" id="UP000261540"/>
    </source>
</evidence>
<dbReference type="GeneTree" id="ENSGT00940000179992"/>
<accession>A0A3B3RCY7</accession>
<protein>
    <submittedName>
        <fullName evidence="1">Uncharacterized protein</fullName>
    </submittedName>
</protein>
<organism evidence="1 2">
    <name type="scientific">Paramormyrops kingsleyae</name>
    <dbReference type="NCBI Taxonomy" id="1676925"/>
    <lineage>
        <taxon>Eukaryota</taxon>
        <taxon>Metazoa</taxon>
        <taxon>Chordata</taxon>
        <taxon>Craniata</taxon>
        <taxon>Vertebrata</taxon>
        <taxon>Euteleostomi</taxon>
        <taxon>Actinopterygii</taxon>
        <taxon>Neopterygii</taxon>
        <taxon>Teleostei</taxon>
        <taxon>Osteoglossocephala</taxon>
        <taxon>Osteoglossomorpha</taxon>
        <taxon>Osteoglossiformes</taxon>
        <taxon>Mormyridae</taxon>
        <taxon>Paramormyrops</taxon>
    </lineage>
</organism>